<dbReference type="RefSeq" id="WP_061127886.1">
    <property type="nucleotide sequence ID" value="NZ_FCOF02000051.1"/>
</dbReference>
<name>A0A158D6L1_9BURK</name>
<feature type="domain" description="PIN like" evidence="2">
    <location>
        <begin position="37"/>
        <end position="246"/>
    </location>
</feature>
<dbReference type="OrthoDB" id="665979at28216"/>
<comment type="caution">
    <text evidence="3">The sequence shown here is derived from an EMBL/GenBank/DDBJ whole genome shotgun (WGS) entry which is preliminary data.</text>
</comment>
<keyword evidence="4" id="KW-1185">Reference proteome</keyword>
<gene>
    <name evidence="3" type="ORF">AWB75_06230</name>
</gene>
<feature type="compositionally biased region" description="Basic and acidic residues" evidence="1">
    <location>
        <begin position="208"/>
        <end position="220"/>
    </location>
</feature>
<dbReference type="Proteomes" id="UP000054870">
    <property type="component" value="Unassembled WGS sequence"/>
</dbReference>
<reference evidence="3" key="1">
    <citation type="submission" date="2016-01" db="EMBL/GenBank/DDBJ databases">
        <authorList>
            <person name="Peeters C."/>
        </authorList>
    </citation>
    <scope>NUCLEOTIDE SEQUENCE [LARGE SCALE GENOMIC DNA]</scope>
    <source>
        <strain evidence="3">LMG 29318</strain>
    </source>
</reference>
<protein>
    <recommendedName>
        <fullName evidence="2">PIN like domain-containing protein</fullName>
    </recommendedName>
</protein>
<evidence type="ECO:0000313" key="4">
    <source>
        <dbReference type="Proteomes" id="UP000054870"/>
    </source>
</evidence>
<dbReference type="Pfam" id="PF18476">
    <property type="entry name" value="PIN_8"/>
    <property type="match status" value="1"/>
</dbReference>
<dbReference type="EMBL" id="FCOF02000051">
    <property type="protein sequence ID" value="SAK89856.1"/>
    <property type="molecule type" value="Genomic_DNA"/>
</dbReference>
<dbReference type="InterPro" id="IPR041578">
    <property type="entry name" value="PIN_8"/>
</dbReference>
<evidence type="ECO:0000259" key="2">
    <source>
        <dbReference type="Pfam" id="PF18476"/>
    </source>
</evidence>
<evidence type="ECO:0000256" key="1">
    <source>
        <dbReference type="SAM" id="MobiDB-lite"/>
    </source>
</evidence>
<feature type="region of interest" description="Disordered" evidence="1">
    <location>
        <begin position="201"/>
        <end position="220"/>
    </location>
</feature>
<accession>A0A158D6L1</accession>
<evidence type="ECO:0000313" key="3">
    <source>
        <dbReference type="EMBL" id="SAK89856.1"/>
    </source>
</evidence>
<sequence length="368" mass="41529">MTTFAEINSPIGLRDLPLSYSEYTSLAYESFANPRTLVFVDTNVLALPFNFHSAARRGFYSLLKIPTTGGRLRVPGWASNEFFHRAFRSKESDHGFAGNVKKTLGSFPNKDHMMTVLSRSASQEELSRLARQYEVEPERVLAHISKVFSKLNESFGKLGSDLDPDLVHAELDRELRGCYLPLDFNKHCVDVAAHADRRRANRIPPGLTDDRKGDADRRGRDAGNVDGDLALWLEILNAAAEINRKRAIDAKYESVLVLCEERKGDFIYAPKFRSHEEAARKPATERLKNNEPKISLIDPRLASEFETKLGHRNIAFVNIEHIADGWLRSPPADRGATSEIREASFEIRVGCAKNASINRPMFAELYQR</sequence>
<proteinExistence type="predicted"/>
<dbReference type="AlphaFoldDB" id="A0A158D6L1"/>
<organism evidence="3 4">
    <name type="scientific">Caballeronia catudaia</name>
    <dbReference type="NCBI Taxonomy" id="1777136"/>
    <lineage>
        <taxon>Bacteria</taxon>
        <taxon>Pseudomonadati</taxon>
        <taxon>Pseudomonadota</taxon>
        <taxon>Betaproteobacteria</taxon>
        <taxon>Burkholderiales</taxon>
        <taxon>Burkholderiaceae</taxon>
        <taxon>Caballeronia</taxon>
    </lineage>
</organism>